<dbReference type="SUPFAM" id="SSF49303">
    <property type="entry name" value="beta-Galactosidase/glucuronidase domain"/>
    <property type="match status" value="1"/>
</dbReference>
<evidence type="ECO:0000256" key="3">
    <source>
        <dbReference type="ARBA" id="ARBA00023295"/>
    </source>
</evidence>
<feature type="domain" description="Glycoside hydrolase family 2 immunoglobulin-like beta-sandwich" evidence="4">
    <location>
        <begin position="215"/>
        <end position="309"/>
    </location>
</feature>
<dbReference type="Pfam" id="PF02837">
    <property type="entry name" value="Glyco_hydro_2_N"/>
    <property type="match status" value="1"/>
</dbReference>
<accession>A0ABT8KRS7</accession>
<dbReference type="Gene3D" id="2.60.40.10">
    <property type="entry name" value="Immunoglobulins"/>
    <property type="match status" value="1"/>
</dbReference>
<dbReference type="SUPFAM" id="SSF49785">
    <property type="entry name" value="Galactose-binding domain-like"/>
    <property type="match status" value="1"/>
</dbReference>
<dbReference type="InterPro" id="IPR006102">
    <property type="entry name" value="Ig-like_GH2"/>
</dbReference>
<dbReference type="GO" id="GO:0016787">
    <property type="term" value="F:hydrolase activity"/>
    <property type="evidence" value="ECO:0007669"/>
    <property type="project" value="UniProtKB-KW"/>
</dbReference>
<evidence type="ECO:0000313" key="8">
    <source>
        <dbReference type="Proteomes" id="UP001172082"/>
    </source>
</evidence>
<evidence type="ECO:0000313" key="7">
    <source>
        <dbReference type="EMBL" id="MDN5202185.1"/>
    </source>
</evidence>
<dbReference type="InterPro" id="IPR006104">
    <property type="entry name" value="Glyco_hydro_2_N"/>
</dbReference>
<evidence type="ECO:0000256" key="1">
    <source>
        <dbReference type="ARBA" id="ARBA00007401"/>
    </source>
</evidence>
<comment type="similarity">
    <text evidence="1">Belongs to the glycosyl hydrolase 2 family.</text>
</comment>
<dbReference type="SUPFAM" id="SSF51445">
    <property type="entry name" value="(Trans)glycosidases"/>
    <property type="match status" value="1"/>
</dbReference>
<evidence type="ECO:0000259" key="4">
    <source>
        <dbReference type="Pfam" id="PF00703"/>
    </source>
</evidence>
<dbReference type="InterPro" id="IPR008979">
    <property type="entry name" value="Galactose-bd-like_sf"/>
</dbReference>
<dbReference type="PANTHER" id="PTHR42732:SF2">
    <property type="entry name" value="BETA-MANNOSIDASE"/>
    <property type="match status" value="1"/>
</dbReference>
<feature type="domain" description="Glycoside hydrolase family 2 catalytic" evidence="5">
    <location>
        <begin position="351"/>
        <end position="474"/>
    </location>
</feature>
<protein>
    <submittedName>
        <fullName evidence="7">Glycoside hydrolase family 2 TIM barrel-domain containing protein</fullName>
    </submittedName>
</protein>
<dbReference type="Gene3D" id="3.20.20.80">
    <property type="entry name" value="Glycosidases"/>
    <property type="match status" value="1"/>
</dbReference>
<evidence type="ECO:0000259" key="6">
    <source>
        <dbReference type="Pfam" id="PF02837"/>
    </source>
</evidence>
<evidence type="ECO:0000256" key="2">
    <source>
        <dbReference type="ARBA" id="ARBA00022801"/>
    </source>
</evidence>
<dbReference type="InterPro" id="IPR006103">
    <property type="entry name" value="Glyco_hydro_2_cat"/>
</dbReference>
<dbReference type="InterPro" id="IPR051913">
    <property type="entry name" value="GH2_Domain-Containing"/>
</dbReference>
<comment type="caution">
    <text evidence="7">The sequence shown here is derived from an EMBL/GenBank/DDBJ whole genome shotgun (WGS) entry which is preliminary data.</text>
</comment>
<dbReference type="PANTHER" id="PTHR42732">
    <property type="entry name" value="BETA-GALACTOSIDASE"/>
    <property type="match status" value="1"/>
</dbReference>
<evidence type="ECO:0000259" key="5">
    <source>
        <dbReference type="Pfam" id="PF02836"/>
    </source>
</evidence>
<keyword evidence="8" id="KW-1185">Reference proteome</keyword>
<dbReference type="Proteomes" id="UP001172082">
    <property type="component" value="Unassembled WGS sequence"/>
</dbReference>
<feature type="domain" description="Glycosyl hydrolases family 2 sugar binding" evidence="6">
    <location>
        <begin position="105"/>
        <end position="174"/>
    </location>
</feature>
<dbReference type="EMBL" id="JAUJEA010000004">
    <property type="protein sequence ID" value="MDN5202185.1"/>
    <property type="molecule type" value="Genomic_DNA"/>
</dbReference>
<organism evidence="7 8">
    <name type="scientific">Splendidivirga corallicola</name>
    <dbReference type="NCBI Taxonomy" id="3051826"/>
    <lineage>
        <taxon>Bacteria</taxon>
        <taxon>Pseudomonadati</taxon>
        <taxon>Bacteroidota</taxon>
        <taxon>Cytophagia</taxon>
        <taxon>Cytophagales</taxon>
        <taxon>Splendidivirgaceae</taxon>
        <taxon>Splendidivirga</taxon>
    </lineage>
</organism>
<dbReference type="InterPro" id="IPR036156">
    <property type="entry name" value="Beta-gal/glucu_dom_sf"/>
</dbReference>
<sequence>MRLNVILLILTIGISTPGYTQEWKAKEGHIMSKWAKEVNPETVLPEYPRPQMKREQWVNLNGLWDYAIVKNDLERPENYDGKILVPFAIESALSGVKERVSDKDLVWYRRSFNIPAGWKGKDVLLHFGAVDWETTVYINGIQVGSHQGGYDPFSFDISGALKKSGPQEITISVWDPTSNGTQPRGKQVTKPNGIWYTPVTGIWQTVWLEPVSSQAIASLKITPDIDRETLTVFTKGKRMETTGYLVKLVALDGKKKVATAEGNLNGPLTLKVENPKLWSPDMPFLYDLEVSLTKNGKAIDKVSSYFAMRKISLDKTQDGHERLFLNNKPLFQYGTLDQGWWPGGLYTAPSDEALKYDIEITKRSGFNMIRKHVKVESARWYYHCDQLGMLVWQDMPNGDKSADWRGPSGYDGREMNRSAQSAHQFRKEWKAIIDANYHFPSIVMWVPFNEAWGQFNTVEIINWTMDYDPSRLVNGPSGGNFFPAGHTVDQHQYPGPAMPDVNIHAPNIIEGRALILGEFGGLGLPIKDHLWQKDRNWGYRNYGDKDELIGNYKKLVDRIPDLIRKGLAAAIYTQTTDVEGEVNGLMTYDRAVIKMDVGKTKEISAQLFNQ</sequence>
<keyword evidence="2 7" id="KW-0378">Hydrolase</keyword>
<dbReference type="InterPro" id="IPR017853">
    <property type="entry name" value="GH"/>
</dbReference>
<proteinExistence type="inferred from homology"/>
<reference evidence="7" key="1">
    <citation type="submission" date="2023-06" db="EMBL/GenBank/DDBJ databases">
        <title>Genomic of Parafulvivirga corallium.</title>
        <authorList>
            <person name="Wang G."/>
        </authorList>
    </citation>
    <scope>NUCLEOTIDE SEQUENCE</scope>
    <source>
        <strain evidence="7">BMA10</strain>
    </source>
</reference>
<dbReference type="Pfam" id="PF02836">
    <property type="entry name" value="Glyco_hydro_2_C"/>
    <property type="match status" value="1"/>
</dbReference>
<gene>
    <name evidence="7" type="ORF">QQ008_12445</name>
</gene>
<name>A0ABT8KRS7_9BACT</name>
<dbReference type="Gene3D" id="2.60.120.260">
    <property type="entry name" value="Galactose-binding domain-like"/>
    <property type="match status" value="1"/>
</dbReference>
<keyword evidence="3" id="KW-0326">Glycosidase</keyword>
<dbReference type="Pfam" id="PF00703">
    <property type="entry name" value="Glyco_hydro_2"/>
    <property type="match status" value="1"/>
</dbReference>
<dbReference type="InterPro" id="IPR013783">
    <property type="entry name" value="Ig-like_fold"/>
</dbReference>